<feature type="domain" description="Thiamine pyrophosphate enzyme central" evidence="10">
    <location>
        <begin position="198"/>
        <end position="313"/>
    </location>
</feature>
<evidence type="ECO:0000256" key="6">
    <source>
        <dbReference type="ARBA" id="ARBA00022842"/>
    </source>
</evidence>
<name>A0ABV7ENC4_9GAMM</name>
<dbReference type="InterPro" id="IPR047214">
    <property type="entry name" value="TPP_PDC_IPDC"/>
</dbReference>
<dbReference type="Pfam" id="PF02776">
    <property type="entry name" value="TPP_enzyme_N"/>
    <property type="match status" value="1"/>
</dbReference>
<gene>
    <name evidence="13" type="ORF">ACFOSU_04630</name>
</gene>
<dbReference type="InterPro" id="IPR029035">
    <property type="entry name" value="DHS-like_NAD/FAD-binding_dom"/>
</dbReference>
<feature type="domain" description="Thiamine pyrophosphate enzyme N-terminal TPP-binding" evidence="12">
    <location>
        <begin position="4"/>
        <end position="104"/>
    </location>
</feature>
<dbReference type="PROSITE" id="PS00187">
    <property type="entry name" value="TPP_ENZYMES"/>
    <property type="match status" value="1"/>
</dbReference>
<dbReference type="InterPro" id="IPR012110">
    <property type="entry name" value="PDC/IPDC-like"/>
</dbReference>
<dbReference type="EMBL" id="JBHRSS010000003">
    <property type="protein sequence ID" value="MFC3103172.1"/>
    <property type="molecule type" value="Genomic_DNA"/>
</dbReference>
<comment type="cofactor">
    <cofactor evidence="2">
        <name>thiamine diphosphate</name>
        <dbReference type="ChEBI" id="CHEBI:58937"/>
    </cofactor>
</comment>
<reference evidence="14" key="1">
    <citation type="journal article" date="2019" name="Int. J. Syst. Evol. Microbiol.">
        <title>The Global Catalogue of Microorganisms (GCM) 10K type strain sequencing project: providing services to taxonomists for standard genome sequencing and annotation.</title>
        <authorList>
            <consortium name="The Broad Institute Genomics Platform"/>
            <consortium name="The Broad Institute Genome Sequencing Center for Infectious Disease"/>
            <person name="Wu L."/>
            <person name="Ma J."/>
        </authorList>
    </citation>
    <scope>NUCLEOTIDE SEQUENCE [LARGE SCALE GENOMIC DNA]</scope>
    <source>
        <strain evidence="14">KCTC 52640</strain>
    </source>
</reference>
<dbReference type="InterPro" id="IPR012001">
    <property type="entry name" value="Thiamin_PyroP_enz_TPP-bd_dom"/>
</dbReference>
<dbReference type="PIRSF" id="PIRSF036565">
    <property type="entry name" value="Pyruvt_ip_decrb"/>
    <property type="match status" value="1"/>
</dbReference>
<evidence type="ECO:0000256" key="9">
    <source>
        <dbReference type="RuleBase" id="RU362132"/>
    </source>
</evidence>
<dbReference type="Gene3D" id="3.40.50.1220">
    <property type="entry name" value="TPP-binding domain"/>
    <property type="match status" value="1"/>
</dbReference>
<dbReference type="PANTHER" id="PTHR43452">
    <property type="entry name" value="PYRUVATE DECARBOXYLASE"/>
    <property type="match status" value="1"/>
</dbReference>
<evidence type="ECO:0000256" key="1">
    <source>
        <dbReference type="ARBA" id="ARBA00001920"/>
    </source>
</evidence>
<keyword evidence="14" id="KW-1185">Reference proteome</keyword>
<protein>
    <submittedName>
        <fullName evidence="13">Alpha-keto acid decarboxylase family protein</fullName>
    </submittedName>
</protein>
<evidence type="ECO:0000259" key="11">
    <source>
        <dbReference type="Pfam" id="PF02775"/>
    </source>
</evidence>
<dbReference type="RefSeq" id="WP_380686945.1">
    <property type="nucleotide sequence ID" value="NZ_JBHRSS010000003.1"/>
</dbReference>
<dbReference type="InterPro" id="IPR012000">
    <property type="entry name" value="Thiamin_PyroP_enz_cen_dom"/>
</dbReference>
<organism evidence="13 14">
    <name type="scientific">Salinisphaera aquimarina</name>
    <dbReference type="NCBI Taxonomy" id="2094031"/>
    <lineage>
        <taxon>Bacteria</taxon>
        <taxon>Pseudomonadati</taxon>
        <taxon>Pseudomonadota</taxon>
        <taxon>Gammaproteobacteria</taxon>
        <taxon>Salinisphaerales</taxon>
        <taxon>Salinisphaeraceae</taxon>
        <taxon>Salinisphaera</taxon>
    </lineage>
</organism>
<dbReference type="InterPro" id="IPR029061">
    <property type="entry name" value="THDP-binding"/>
</dbReference>
<evidence type="ECO:0000313" key="14">
    <source>
        <dbReference type="Proteomes" id="UP001595462"/>
    </source>
</evidence>
<proteinExistence type="inferred from homology"/>
<keyword evidence="4" id="KW-0479">Metal-binding</keyword>
<dbReference type="InterPro" id="IPR000399">
    <property type="entry name" value="TPP-bd_CS"/>
</dbReference>
<keyword evidence="5" id="KW-0210">Decarboxylase</keyword>
<dbReference type="SUPFAM" id="SSF52518">
    <property type="entry name" value="Thiamin diphosphate-binding fold (THDP-binding)"/>
    <property type="match status" value="2"/>
</dbReference>
<comment type="caution">
    <text evidence="13">The sequence shown here is derived from an EMBL/GenBank/DDBJ whole genome shotgun (WGS) entry which is preliminary data.</text>
</comment>
<evidence type="ECO:0000256" key="2">
    <source>
        <dbReference type="ARBA" id="ARBA00001964"/>
    </source>
</evidence>
<feature type="domain" description="Thiamine pyrophosphate enzyme TPP-binding" evidence="11">
    <location>
        <begin position="396"/>
        <end position="524"/>
    </location>
</feature>
<sequence>MQTTVGEFLFTRLRQAGVSDVIGVPGDFNLNLLEQIEDMEGIRFVGACNELNAAYAADGYARRRGIGALLTTYGVGELSALCGIAGANSEHLPVFSIGGAPPLFATQNRFRLHHSLADGDFDNMLLSMAPFTATAVHIDSTNAVEEIDRALHLCLRKQRPVHVQVPSDVSHLRIEAPDTPFDIRMPPSDAERLEAALAHVQDKLASATRPAILTDMDADRYGLIDGLRALAHRGHIPYAQLPTAKALLDENDPLFLGTYAGAASSADVRERIESADFLLITSPRFIESNSGNFTAQLPFESVVDVRNHRVTVGPDYYEGVVGAELLERLVDAIPQRNVANTVADAAERAPAEQDAGEPSDVLTHARLWPRMARFVRSGDVVIAEAGTSNIGLSAQRLPADTAYVASNIWGAIGYTLPALFGSLLAAPERRHLLFIGDGSFQLTAQELSSILRYDQRPIIVLIDNAGYTIERYILGMERAYNDIAAWDYARLPQVFQSDAKMVSYHASTHGELEDALTRIESSDQGAFLILKLDPKDAPAGLKTFGPAIADFDYGPTGPRNP</sequence>
<dbReference type="InterPro" id="IPR011766">
    <property type="entry name" value="TPP_enzyme_TPP-bd"/>
</dbReference>
<dbReference type="SUPFAM" id="SSF52467">
    <property type="entry name" value="DHS-like NAD/FAD-binding domain"/>
    <property type="match status" value="1"/>
</dbReference>
<dbReference type="Gene3D" id="3.40.50.970">
    <property type="match status" value="2"/>
</dbReference>
<evidence type="ECO:0000256" key="7">
    <source>
        <dbReference type="ARBA" id="ARBA00023052"/>
    </source>
</evidence>
<accession>A0ABV7ENC4</accession>
<evidence type="ECO:0000259" key="10">
    <source>
        <dbReference type="Pfam" id="PF00205"/>
    </source>
</evidence>
<dbReference type="Pfam" id="PF02775">
    <property type="entry name" value="TPP_enzyme_C"/>
    <property type="match status" value="1"/>
</dbReference>
<evidence type="ECO:0000256" key="5">
    <source>
        <dbReference type="ARBA" id="ARBA00022793"/>
    </source>
</evidence>
<evidence type="ECO:0000256" key="4">
    <source>
        <dbReference type="ARBA" id="ARBA00022723"/>
    </source>
</evidence>
<dbReference type="CDD" id="cd07038">
    <property type="entry name" value="TPP_PYR_PDC_IPDC_like"/>
    <property type="match status" value="1"/>
</dbReference>
<evidence type="ECO:0000259" key="12">
    <source>
        <dbReference type="Pfam" id="PF02776"/>
    </source>
</evidence>
<evidence type="ECO:0000256" key="3">
    <source>
        <dbReference type="ARBA" id="ARBA00007812"/>
    </source>
</evidence>
<dbReference type="Proteomes" id="UP001595462">
    <property type="component" value="Unassembled WGS sequence"/>
</dbReference>
<dbReference type="CDD" id="cd02005">
    <property type="entry name" value="TPP_PDC_IPDC"/>
    <property type="match status" value="1"/>
</dbReference>
<dbReference type="Pfam" id="PF00205">
    <property type="entry name" value="TPP_enzyme_M"/>
    <property type="match status" value="1"/>
</dbReference>
<comment type="similarity">
    <text evidence="3 9">Belongs to the TPP enzyme family.</text>
</comment>
<evidence type="ECO:0000313" key="13">
    <source>
        <dbReference type="EMBL" id="MFC3103172.1"/>
    </source>
</evidence>
<evidence type="ECO:0000256" key="8">
    <source>
        <dbReference type="ARBA" id="ARBA00023239"/>
    </source>
</evidence>
<comment type="cofactor">
    <cofactor evidence="1">
        <name>a metal cation</name>
        <dbReference type="ChEBI" id="CHEBI:25213"/>
    </cofactor>
</comment>
<keyword evidence="6" id="KW-0460">Magnesium</keyword>
<keyword evidence="7 9" id="KW-0786">Thiamine pyrophosphate</keyword>
<dbReference type="InterPro" id="IPR047213">
    <property type="entry name" value="TPP_PYR_PDC_IPDC-like"/>
</dbReference>
<dbReference type="PANTHER" id="PTHR43452:SF30">
    <property type="entry name" value="PYRUVATE DECARBOXYLASE ISOZYME 1-RELATED"/>
    <property type="match status" value="1"/>
</dbReference>
<keyword evidence="8" id="KW-0456">Lyase</keyword>